<evidence type="ECO:0000313" key="1">
    <source>
        <dbReference type="EMBL" id="MBA0619910.1"/>
    </source>
</evidence>
<name>A0A7J8S298_GOSDV</name>
<reference evidence="1 2" key="1">
    <citation type="journal article" date="2019" name="Genome Biol. Evol.">
        <title>Insights into the evolution of the New World diploid cottons (Gossypium, subgenus Houzingenia) based on genome sequencing.</title>
        <authorList>
            <person name="Grover C.E."/>
            <person name="Arick M.A. 2nd"/>
            <person name="Thrash A."/>
            <person name="Conover J.L."/>
            <person name="Sanders W.S."/>
            <person name="Peterson D.G."/>
            <person name="Frelichowski J.E."/>
            <person name="Scheffler J.A."/>
            <person name="Scheffler B.E."/>
            <person name="Wendel J.F."/>
        </authorList>
    </citation>
    <scope>NUCLEOTIDE SEQUENCE [LARGE SCALE GENOMIC DNA]</scope>
    <source>
        <strain evidence="1">27</strain>
        <tissue evidence="1">Leaf</tissue>
    </source>
</reference>
<proteinExistence type="predicted"/>
<accession>A0A7J8S298</accession>
<protein>
    <recommendedName>
        <fullName evidence="3">DUF4283 domain-containing protein</fullName>
    </recommendedName>
</protein>
<dbReference type="Proteomes" id="UP000593561">
    <property type="component" value="Unassembled WGS sequence"/>
</dbReference>
<dbReference type="AlphaFoldDB" id="A0A7J8S298"/>
<organism evidence="1 2">
    <name type="scientific">Gossypium davidsonii</name>
    <name type="common">Davidson's cotton</name>
    <name type="synonym">Gossypium klotzschianum subsp. davidsonii</name>
    <dbReference type="NCBI Taxonomy" id="34287"/>
    <lineage>
        <taxon>Eukaryota</taxon>
        <taxon>Viridiplantae</taxon>
        <taxon>Streptophyta</taxon>
        <taxon>Embryophyta</taxon>
        <taxon>Tracheophyta</taxon>
        <taxon>Spermatophyta</taxon>
        <taxon>Magnoliopsida</taxon>
        <taxon>eudicotyledons</taxon>
        <taxon>Gunneridae</taxon>
        <taxon>Pentapetalae</taxon>
        <taxon>rosids</taxon>
        <taxon>malvids</taxon>
        <taxon>Malvales</taxon>
        <taxon>Malvaceae</taxon>
        <taxon>Malvoideae</taxon>
        <taxon>Gossypium</taxon>
    </lineage>
</organism>
<keyword evidence="2" id="KW-1185">Reference proteome</keyword>
<evidence type="ECO:0008006" key="3">
    <source>
        <dbReference type="Google" id="ProtNLM"/>
    </source>
</evidence>
<sequence>CGSLPNYEIDTSQCKASYRRSLNIRSGKWLKQGEDSLTVKLTEVDFRIIIHDLSHGFMSKVVVRQLGNFIGNFLEYNTSTIQLGYKGIIRLRGTVKVIDQSERLIRNRSISSNGNSMNNYGRSNMREYQTKTDCQALLMRATGSDEVFKLERSRFGETPDSSMCKCGFQNGIDIDSNKRRGGLSMGWKNNCK</sequence>
<feature type="non-terminal residue" evidence="1">
    <location>
        <position position="192"/>
    </location>
</feature>
<comment type="caution">
    <text evidence="1">The sequence shown here is derived from an EMBL/GenBank/DDBJ whole genome shotgun (WGS) entry which is preliminary data.</text>
</comment>
<evidence type="ECO:0000313" key="2">
    <source>
        <dbReference type="Proteomes" id="UP000593561"/>
    </source>
</evidence>
<dbReference type="EMBL" id="JABFAC010000008">
    <property type="protein sequence ID" value="MBA0619910.1"/>
    <property type="molecule type" value="Genomic_DNA"/>
</dbReference>
<gene>
    <name evidence="1" type="ORF">Godav_005698</name>
</gene>
<feature type="non-terminal residue" evidence="1">
    <location>
        <position position="1"/>
    </location>
</feature>